<reference evidence="2 3" key="1">
    <citation type="submission" date="2016-02" db="EMBL/GenBank/DDBJ databases">
        <title>Genome sequencing of a beta-galactosidase producing bacteria Rhizobium sp. 59.</title>
        <authorList>
            <person name="Wang D."/>
            <person name="Kot W."/>
            <person name="Qin Y."/>
            <person name="Hansen L."/>
            <person name="Naqvi K."/>
            <person name="Rensing C."/>
        </authorList>
    </citation>
    <scope>NUCLEOTIDE SEQUENCE [LARGE SCALE GENOMIC DNA]</scope>
    <source>
        <strain evidence="2 3">59</strain>
    </source>
</reference>
<proteinExistence type="predicted"/>
<dbReference type="AlphaFoldDB" id="A0A657LUJ9"/>
<feature type="region of interest" description="Disordered" evidence="1">
    <location>
        <begin position="45"/>
        <end position="70"/>
    </location>
</feature>
<dbReference type="EMBL" id="LSRP01000078">
    <property type="protein sequence ID" value="OJF98055.1"/>
    <property type="molecule type" value="Genomic_DNA"/>
</dbReference>
<gene>
    <name evidence="2" type="ORF">AX760_15365</name>
</gene>
<name>A0A657LUJ9_9HYPH</name>
<protein>
    <submittedName>
        <fullName evidence="2">Uncharacterized protein</fullName>
    </submittedName>
</protein>
<evidence type="ECO:0000256" key="1">
    <source>
        <dbReference type="SAM" id="MobiDB-lite"/>
    </source>
</evidence>
<comment type="caution">
    <text evidence="2">The sequence shown here is derived from an EMBL/GenBank/DDBJ whole genome shotgun (WGS) entry which is preliminary data.</text>
</comment>
<dbReference type="Proteomes" id="UP000182661">
    <property type="component" value="Unassembled WGS sequence"/>
</dbReference>
<accession>A0A657LUJ9</accession>
<keyword evidence="3" id="KW-1185">Reference proteome</keyword>
<evidence type="ECO:0000313" key="3">
    <source>
        <dbReference type="Proteomes" id="UP000182661"/>
    </source>
</evidence>
<sequence>MRDNCKGMRGFAMRSLFSPTGRSAERLRGDEGVGRQMSVAWVEPPHPPFGHLLPAGEKRGTPPATPKPRAILPCFGRAAMA</sequence>
<evidence type="ECO:0000313" key="2">
    <source>
        <dbReference type="EMBL" id="OJF98055.1"/>
    </source>
</evidence>
<organism evidence="2 3">
    <name type="scientific">Pararhizobium antarcticum</name>
    <dbReference type="NCBI Taxonomy" id="1798805"/>
    <lineage>
        <taxon>Bacteria</taxon>
        <taxon>Pseudomonadati</taxon>
        <taxon>Pseudomonadota</taxon>
        <taxon>Alphaproteobacteria</taxon>
        <taxon>Hyphomicrobiales</taxon>
        <taxon>Rhizobiaceae</taxon>
        <taxon>Rhizobium/Agrobacterium group</taxon>
        <taxon>Pararhizobium</taxon>
    </lineage>
</organism>